<feature type="region of interest" description="Disordered" evidence="1">
    <location>
        <begin position="750"/>
        <end position="771"/>
    </location>
</feature>
<accession>A0A1E4T863</accession>
<dbReference type="Proteomes" id="UP000094801">
    <property type="component" value="Unassembled WGS sequence"/>
</dbReference>
<feature type="region of interest" description="Disordered" evidence="1">
    <location>
        <begin position="927"/>
        <end position="1059"/>
    </location>
</feature>
<name>A0A1E4T863_9ASCO</name>
<feature type="compositionally biased region" description="Acidic residues" evidence="1">
    <location>
        <begin position="754"/>
        <end position="766"/>
    </location>
</feature>
<feature type="compositionally biased region" description="Polar residues" evidence="1">
    <location>
        <begin position="496"/>
        <end position="516"/>
    </location>
</feature>
<feature type="compositionally biased region" description="Low complexity" evidence="1">
    <location>
        <begin position="56"/>
        <end position="83"/>
    </location>
</feature>
<organism evidence="2 3">
    <name type="scientific">[Candida] arabinofermentans NRRL YB-2248</name>
    <dbReference type="NCBI Taxonomy" id="983967"/>
    <lineage>
        <taxon>Eukaryota</taxon>
        <taxon>Fungi</taxon>
        <taxon>Dikarya</taxon>
        <taxon>Ascomycota</taxon>
        <taxon>Saccharomycotina</taxon>
        <taxon>Pichiomycetes</taxon>
        <taxon>Pichiales</taxon>
        <taxon>Pichiaceae</taxon>
        <taxon>Ogataea</taxon>
        <taxon>Ogataea/Candida clade</taxon>
    </lineage>
</organism>
<feature type="compositionally biased region" description="Polar residues" evidence="1">
    <location>
        <begin position="708"/>
        <end position="729"/>
    </location>
</feature>
<feature type="region of interest" description="Disordered" evidence="1">
    <location>
        <begin position="496"/>
        <end position="517"/>
    </location>
</feature>
<dbReference type="AlphaFoldDB" id="A0A1E4T863"/>
<proteinExistence type="predicted"/>
<dbReference type="OrthoDB" id="4026687at2759"/>
<feature type="region of interest" description="Disordered" evidence="1">
    <location>
        <begin position="609"/>
        <end position="652"/>
    </location>
</feature>
<feature type="region of interest" description="Disordered" evidence="1">
    <location>
        <begin position="252"/>
        <end position="305"/>
    </location>
</feature>
<feature type="region of interest" description="Disordered" evidence="1">
    <location>
        <begin position="439"/>
        <end position="469"/>
    </location>
</feature>
<feature type="compositionally biased region" description="Polar residues" evidence="1">
    <location>
        <begin position="155"/>
        <end position="208"/>
    </location>
</feature>
<keyword evidence="3" id="KW-1185">Reference proteome</keyword>
<gene>
    <name evidence="2" type="ORF">CANARDRAFT_26109</name>
</gene>
<feature type="compositionally biased region" description="Low complexity" evidence="1">
    <location>
        <begin position="1028"/>
        <end position="1041"/>
    </location>
</feature>
<feature type="compositionally biased region" description="Low complexity" evidence="1">
    <location>
        <begin position="980"/>
        <end position="991"/>
    </location>
</feature>
<evidence type="ECO:0000313" key="3">
    <source>
        <dbReference type="Proteomes" id="UP000094801"/>
    </source>
</evidence>
<feature type="compositionally biased region" description="Basic and acidic residues" evidence="1">
    <location>
        <begin position="691"/>
        <end position="707"/>
    </location>
</feature>
<evidence type="ECO:0000313" key="2">
    <source>
        <dbReference type="EMBL" id="ODV87932.1"/>
    </source>
</evidence>
<feature type="compositionally biased region" description="Polar residues" evidence="1">
    <location>
        <begin position="902"/>
        <end position="914"/>
    </location>
</feature>
<feature type="compositionally biased region" description="Low complexity" evidence="1">
    <location>
        <begin position="941"/>
        <end position="957"/>
    </location>
</feature>
<feature type="region of interest" description="Disordered" evidence="1">
    <location>
        <begin position="883"/>
        <end position="914"/>
    </location>
</feature>
<reference evidence="3" key="1">
    <citation type="submission" date="2016-04" db="EMBL/GenBank/DDBJ databases">
        <title>Comparative genomics of biotechnologically important yeasts.</title>
        <authorList>
            <consortium name="DOE Joint Genome Institute"/>
            <person name="Riley R."/>
            <person name="Haridas S."/>
            <person name="Wolfe K.H."/>
            <person name="Lopes M.R."/>
            <person name="Hittinger C.T."/>
            <person name="Goker M."/>
            <person name="Salamov A."/>
            <person name="Wisecaver J."/>
            <person name="Long T.M."/>
            <person name="Aerts A.L."/>
            <person name="Barry K."/>
            <person name="Choi C."/>
            <person name="Clum A."/>
            <person name="Coughlan A.Y."/>
            <person name="Deshpande S."/>
            <person name="Douglass A.P."/>
            <person name="Hanson S.J."/>
            <person name="Klenk H.-P."/>
            <person name="Labutti K."/>
            <person name="Lapidus A."/>
            <person name="Lindquist E."/>
            <person name="Lipzen A."/>
            <person name="Meier-Kolthoff J.P."/>
            <person name="Ohm R.A."/>
            <person name="Otillar R.P."/>
            <person name="Pangilinan J."/>
            <person name="Peng Y."/>
            <person name="Rokas A."/>
            <person name="Rosa C.A."/>
            <person name="Scheuner C."/>
            <person name="Sibirny A.A."/>
            <person name="Slot J.C."/>
            <person name="Stielow J.B."/>
            <person name="Sun H."/>
            <person name="Kurtzman C.P."/>
            <person name="Blackwell M."/>
            <person name="Grigoriev I.V."/>
            <person name="Jeffries T.W."/>
        </authorList>
    </citation>
    <scope>NUCLEOTIDE SEQUENCE [LARGE SCALE GENOMIC DNA]</scope>
    <source>
        <strain evidence="3">NRRL YB-2248</strain>
    </source>
</reference>
<feature type="compositionally biased region" description="Polar residues" evidence="1">
    <location>
        <begin position="7"/>
        <end position="32"/>
    </location>
</feature>
<dbReference type="EMBL" id="KV453847">
    <property type="protein sequence ID" value="ODV87932.1"/>
    <property type="molecule type" value="Genomic_DNA"/>
</dbReference>
<evidence type="ECO:0000256" key="1">
    <source>
        <dbReference type="SAM" id="MobiDB-lite"/>
    </source>
</evidence>
<feature type="compositionally biased region" description="Polar residues" evidence="1">
    <location>
        <begin position="42"/>
        <end position="55"/>
    </location>
</feature>
<feature type="region of interest" description="Disordered" evidence="1">
    <location>
        <begin position="1"/>
        <end position="208"/>
    </location>
</feature>
<feature type="compositionally biased region" description="Acidic residues" evidence="1">
    <location>
        <begin position="611"/>
        <end position="626"/>
    </location>
</feature>
<protein>
    <submittedName>
        <fullName evidence="2">Uncharacterized protein</fullName>
    </submittedName>
</protein>
<sequence>MSKGYKNRNSFKNEFLTSASSSNRKITVTLPGSSDYLPQLPRKTSLNEFTSPIKNSSVSSGSHHSSPSQQPSSAPAPQTQSPLQPKPITNMSPTPRKFKSMIPDDILDQKPTPKTPHTYKVRSMIPEDITDNSKRLSKPLPTPNLASTLPDRGPISQQQSQITPNVYQLPSMAKSDNPSTSQGDAGYSSATANRSSYTNKNDSLGRSDTIMSTSSSFYPDDEIKTNTYTPVGSVPSNLSVPAMRPLDRPAMNLSQRRRKPPPPLPQPVLTSVEDTEKVEVGQAKEIPQSPPLQSHPDDGLNFSPSKLYVPSPNIIRKSLPLTPTISEPKKTNDLRQSLLLTIDNEIQNLTVNTNNGSTTSLDTSALSAGSHYSPLNFKDLRATQLAAYDAEDNEADVHRNLSLASTIGWRPHDDDDDDDDGNINVVKPFEDIAEESNGEFIDHPQSPMGSDHDVGQSSPSAYPTNELLDENPPAVTLKETSGSPTPKVSVTVIDRNTTPSSPMLVSKQSNAISSDSPPDLVNADLLPPHLPGALLNDAGSASSTVSTEDDCFYDVQETLPGMGSQSNGNSTEFEHRTLAPPIGFIPDTLMPGTLPDYALDDESIVNPFENYTDEEGDVPEDSDEDYASNADTYIRGSPEKLPSSKLETPNSLYPQDIIDDSVNDGFSLGKGSNNLRVRNFDWEESSGEEDNTLKDSHKDDVNDDETHSWLNTPSSPINQSYVDRGSSGSPGLMIKVPSLEDNGRTLKLTNAAASDEEEDDDNEVGEDDGKISFTARSPYYTHFDINEQPVHKMMITNLSDDEVDDGNCYFRPLDHDANFEKEEPRKLSVTNVDEPAELLEARNNNELASLPRSVSPVQPFSYDRRESPVVVPLSHSAVIPVAVQPGNKPSLNRRPPPDFASTGRSTRAVSISTAQPELFDKAVMGAERAASPPPIPPLPNSTASKLSSSLTAGTTAANVSNNNALQNPAADPFVEANGDSSPPSGKGVPSVYIYKLRSRPRSSTSYTPQKPSSSRLPIAIRPKGQTASHSRTTSRHSLNSSPSYQTSFSHGNLKPRTRMLASEIDANELPDSKLSHEGWGKTKIPLDPDAEVLEVTEQLRKLTGGLLESKDQEANDGEGLSRYASVRSARGFATGDKSKFKLFIANPDSDDD</sequence>
<feature type="region of interest" description="Disordered" evidence="1">
    <location>
        <begin position="679"/>
        <end position="738"/>
    </location>
</feature>